<proteinExistence type="predicted"/>
<comment type="caution">
    <text evidence="1">The sequence shown here is derived from an EMBL/GenBank/DDBJ whole genome shotgun (WGS) entry which is preliminary data.</text>
</comment>
<reference evidence="1 2" key="1">
    <citation type="submission" date="2023-07" db="EMBL/GenBank/DDBJ databases">
        <title>Sorghum-associated microbial communities from plants grown in Nebraska, USA.</title>
        <authorList>
            <person name="Schachtman D."/>
        </authorList>
    </citation>
    <scope>NUCLEOTIDE SEQUENCE [LARGE SCALE GENOMIC DNA]</scope>
    <source>
        <strain evidence="1 2">4138</strain>
    </source>
</reference>
<dbReference type="Proteomes" id="UP001257909">
    <property type="component" value="Unassembled WGS sequence"/>
</dbReference>
<evidence type="ECO:0000313" key="2">
    <source>
        <dbReference type="Proteomes" id="UP001257909"/>
    </source>
</evidence>
<evidence type="ECO:0000313" key="1">
    <source>
        <dbReference type="EMBL" id="MDR7122800.1"/>
    </source>
</evidence>
<gene>
    <name evidence="1" type="ORF">J2W69_003778</name>
</gene>
<keyword evidence="2" id="KW-1185">Reference proteome</keyword>
<sequence length="47" mass="5547">MSLLGALFFVKLTQYYKSSRLEMNVVPEVNQLQRYLKQQGKSLRINL</sequence>
<protein>
    <submittedName>
        <fullName evidence="1">Uncharacterized protein</fullName>
    </submittedName>
</protein>
<name>A0ABU1W4R7_9GAMM</name>
<organism evidence="1 2">
    <name type="scientific">Rheinheimera soli</name>
    <dbReference type="NCBI Taxonomy" id="443616"/>
    <lineage>
        <taxon>Bacteria</taxon>
        <taxon>Pseudomonadati</taxon>
        <taxon>Pseudomonadota</taxon>
        <taxon>Gammaproteobacteria</taxon>
        <taxon>Chromatiales</taxon>
        <taxon>Chromatiaceae</taxon>
        <taxon>Rheinheimera</taxon>
    </lineage>
</organism>
<dbReference type="EMBL" id="JAVDWR010000022">
    <property type="protein sequence ID" value="MDR7122800.1"/>
    <property type="molecule type" value="Genomic_DNA"/>
</dbReference>
<accession>A0ABU1W4R7</accession>